<evidence type="ECO:0000313" key="2">
    <source>
        <dbReference type="Proteomes" id="UP001209878"/>
    </source>
</evidence>
<name>A0AAD9J5C4_RIDPI</name>
<dbReference type="Proteomes" id="UP001209878">
    <property type="component" value="Unassembled WGS sequence"/>
</dbReference>
<proteinExistence type="predicted"/>
<keyword evidence="2" id="KW-1185">Reference proteome</keyword>
<reference evidence="1" key="1">
    <citation type="journal article" date="2023" name="Mol. Biol. Evol.">
        <title>Third-Generation Sequencing Reveals the Adaptive Role of the Epigenome in Three Deep-Sea Polychaetes.</title>
        <authorList>
            <person name="Perez M."/>
            <person name="Aroh O."/>
            <person name="Sun Y."/>
            <person name="Lan Y."/>
            <person name="Juniper S.K."/>
            <person name="Young C.R."/>
            <person name="Angers B."/>
            <person name="Qian P.Y."/>
        </authorList>
    </citation>
    <scope>NUCLEOTIDE SEQUENCE</scope>
    <source>
        <strain evidence="1">R07B-5</strain>
    </source>
</reference>
<dbReference type="AlphaFoldDB" id="A0AAD9J5C4"/>
<comment type="caution">
    <text evidence="1">The sequence shown here is derived from an EMBL/GenBank/DDBJ whole genome shotgun (WGS) entry which is preliminary data.</text>
</comment>
<sequence length="27" mass="3054">MSMYLTQCLLSIVLVKVLYTLLPGRPT</sequence>
<organism evidence="1 2">
    <name type="scientific">Ridgeia piscesae</name>
    <name type="common">Tubeworm</name>
    <dbReference type="NCBI Taxonomy" id="27915"/>
    <lineage>
        <taxon>Eukaryota</taxon>
        <taxon>Metazoa</taxon>
        <taxon>Spiralia</taxon>
        <taxon>Lophotrochozoa</taxon>
        <taxon>Annelida</taxon>
        <taxon>Polychaeta</taxon>
        <taxon>Sedentaria</taxon>
        <taxon>Canalipalpata</taxon>
        <taxon>Sabellida</taxon>
        <taxon>Siboglinidae</taxon>
        <taxon>Ridgeia</taxon>
    </lineage>
</organism>
<dbReference type="EMBL" id="JAODUO010003540">
    <property type="protein sequence ID" value="KAK2146941.1"/>
    <property type="molecule type" value="Genomic_DNA"/>
</dbReference>
<gene>
    <name evidence="1" type="ORF">NP493_3345g00002</name>
</gene>
<evidence type="ECO:0000313" key="1">
    <source>
        <dbReference type="EMBL" id="KAK2146941.1"/>
    </source>
</evidence>
<protein>
    <submittedName>
        <fullName evidence="1">Uncharacterized protein</fullName>
    </submittedName>
</protein>
<accession>A0AAD9J5C4</accession>